<organism evidence="1 2">
    <name type="scientific">Agrococcus casei LMG 22410</name>
    <dbReference type="NCBI Taxonomy" id="1255656"/>
    <lineage>
        <taxon>Bacteria</taxon>
        <taxon>Bacillati</taxon>
        <taxon>Actinomycetota</taxon>
        <taxon>Actinomycetes</taxon>
        <taxon>Micrococcales</taxon>
        <taxon>Microbacteriaceae</taxon>
        <taxon>Agrococcus</taxon>
    </lineage>
</organism>
<accession>A0A1R4F1S3</accession>
<gene>
    <name evidence="1" type="ORF">CZ674_02150</name>
</gene>
<sequence length="43" mass="4680">MTPDRVTRNRDVTRNRTTCGFWCTDAPIAVSGAPTIRAEASNA</sequence>
<name>A0A1R4F1S3_9MICO</name>
<evidence type="ECO:0000313" key="2">
    <source>
        <dbReference type="Proteomes" id="UP000195787"/>
    </source>
</evidence>
<dbReference type="AlphaFoldDB" id="A0A1R4F1S3"/>
<evidence type="ECO:0000313" key="1">
    <source>
        <dbReference type="EMBL" id="SJM49898.1"/>
    </source>
</evidence>
<protein>
    <submittedName>
        <fullName evidence="1">Uncharacterized protein</fullName>
    </submittedName>
</protein>
<dbReference type="Proteomes" id="UP000195787">
    <property type="component" value="Unassembled WGS sequence"/>
</dbReference>
<keyword evidence="2" id="KW-1185">Reference proteome</keyword>
<dbReference type="EMBL" id="FUHU01000010">
    <property type="protein sequence ID" value="SJM49898.1"/>
    <property type="molecule type" value="Genomic_DNA"/>
</dbReference>
<proteinExistence type="predicted"/>
<reference evidence="1 2" key="1">
    <citation type="submission" date="2017-02" db="EMBL/GenBank/DDBJ databases">
        <authorList>
            <person name="Peterson S.W."/>
        </authorList>
    </citation>
    <scope>NUCLEOTIDE SEQUENCE [LARGE SCALE GENOMIC DNA]</scope>
    <source>
        <strain evidence="1 2">LMG 22410</strain>
    </source>
</reference>